<name>A0A6L8KCX0_9BURK</name>
<evidence type="ECO:0000313" key="3">
    <source>
        <dbReference type="EMBL" id="MYM25303.1"/>
    </source>
</evidence>
<proteinExistence type="predicted"/>
<feature type="transmembrane region" description="Helical" evidence="2">
    <location>
        <begin position="110"/>
        <end position="135"/>
    </location>
</feature>
<comment type="caution">
    <text evidence="3">The sequence shown here is derived from an EMBL/GenBank/DDBJ whole genome shotgun (WGS) entry which is preliminary data.</text>
</comment>
<feature type="region of interest" description="Disordered" evidence="1">
    <location>
        <begin position="1"/>
        <end position="20"/>
    </location>
</feature>
<dbReference type="AlphaFoldDB" id="A0A6L8KCX0"/>
<dbReference type="EMBL" id="WWCN01000015">
    <property type="protein sequence ID" value="MYM25303.1"/>
    <property type="molecule type" value="Genomic_DNA"/>
</dbReference>
<dbReference type="RefSeq" id="WP_161008756.1">
    <property type="nucleotide sequence ID" value="NZ_WWCN01000015.1"/>
</dbReference>
<evidence type="ECO:0000313" key="4">
    <source>
        <dbReference type="Proteomes" id="UP000479335"/>
    </source>
</evidence>
<dbReference type="Proteomes" id="UP000479335">
    <property type="component" value="Unassembled WGS sequence"/>
</dbReference>
<keyword evidence="4" id="KW-1185">Reference proteome</keyword>
<protein>
    <recommendedName>
        <fullName evidence="5">DUF1640 domain-containing protein</fullName>
    </recommendedName>
</protein>
<sequence>MEPMANESHPTSTYDDTESPLTQVEKAVTDLQCDNALLRQRMDSGFAGVQAQFALTEEKLRREFHDALHALEQRLNAKIEAESHRLESKFSSEIQIVITRMDRLETKLDLLTKWLIGAQVTTMAFVAGIAVQLFLR</sequence>
<evidence type="ECO:0008006" key="5">
    <source>
        <dbReference type="Google" id="ProtNLM"/>
    </source>
</evidence>
<keyword evidence="2" id="KW-0472">Membrane</keyword>
<keyword evidence="2" id="KW-1133">Transmembrane helix</keyword>
<keyword evidence="2" id="KW-0812">Transmembrane</keyword>
<evidence type="ECO:0000256" key="2">
    <source>
        <dbReference type="SAM" id="Phobius"/>
    </source>
</evidence>
<feature type="compositionally biased region" description="Polar residues" evidence="1">
    <location>
        <begin position="8"/>
        <end position="20"/>
    </location>
</feature>
<accession>A0A6L8KCX0</accession>
<reference evidence="3 4" key="1">
    <citation type="submission" date="2019-12" db="EMBL/GenBank/DDBJ databases">
        <title>Novel species isolated from a subtropical stream in China.</title>
        <authorList>
            <person name="Lu H."/>
        </authorList>
    </citation>
    <scope>NUCLEOTIDE SEQUENCE [LARGE SCALE GENOMIC DNA]</scope>
    <source>
        <strain evidence="3 4">FT135W</strain>
    </source>
</reference>
<organism evidence="3 4">
    <name type="scientific">Duganella flavida</name>
    <dbReference type="NCBI Taxonomy" id="2692175"/>
    <lineage>
        <taxon>Bacteria</taxon>
        <taxon>Pseudomonadati</taxon>
        <taxon>Pseudomonadota</taxon>
        <taxon>Betaproteobacteria</taxon>
        <taxon>Burkholderiales</taxon>
        <taxon>Oxalobacteraceae</taxon>
        <taxon>Telluria group</taxon>
        <taxon>Duganella</taxon>
    </lineage>
</organism>
<evidence type="ECO:0000256" key="1">
    <source>
        <dbReference type="SAM" id="MobiDB-lite"/>
    </source>
</evidence>
<gene>
    <name evidence="3" type="ORF">GTP46_21975</name>
</gene>